<comment type="caution">
    <text evidence="1">The sequence shown here is derived from an EMBL/GenBank/DDBJ whole genome shotgun (WGS) entry which is preliminary data.</text>
</comment>
<dbReference type="AlphaFoldDB" id="A0A842HNU9"/>
<keyword evidence="2" id="KW-1185">Reference proteome</keyword>
<dbReference type="EMBL" id="JACJUU010000005">
    <property type="protein sequence ID" value="MBC2769977.1"/>
    <property type="molecule type" value="Genomic_DNA"/>
</dbReference>
<protein>
    <submittedName>
        <fullName evidence="1">Uncharacterized protein</fullName>
    </submittedName>
</protein>
<evidence type="ECO:0000313" key="1">
    <source>
        <dbReference type="EMBL" id="MBC2769977.1"/>
    </source>
</evidence>
<proteinExistence type="predicted"/>
<name>A0A842HNU9_9BURK</name>
<gene>
    <name evidence="1" type="ORF">GTU67_08640</name>
</gene>
<organism evidence="1 2">
    <name type="scientific">Pusillimonas minor</name>
    <dbReference type="NCBI Taxonomy" id="2697024"/>
    <lineage>
        <taxon>Bacteria</taxon>
        <taxon>Pseudomonadati</taxon>
        <taxon>Pseudomonadota</taxon>
        <taxon>Betaproteobacteria</taxon>
        <taxon>Burkholderiales</taxon>
        <taxon>Alcaligenaceae</taxon>
        <taxon>Pusillimonas</taxon>
    </lineage>
</organism>
<sequence length="67" mass="7557">MKGAYFSALPAGKRRLSVTGKRPGRGYLTLKIENKIWPNCAPWNSRHGTIKDSSVISKNLTYRQAKH</sequence>
<dbReference type="RefSeq" id="WP_185779682.1">
    <property type="nucleotide sequence ID" value="NZ_JACJUU010000005.1"/>
</dbReference>
<dbReference type="Proteomes" id="UP000545386">
    <property type="component" value="Unassembled WGS sequence"/>
</dbReference>
<accession>A0A842HNU9</accession>
<evidence type="ECO:0000313" key="2">
    <source>
        <dbReference type="Proteomes" id="UP000545386"/>
    </source>
</evidence>
<reference evidence="1 2" key="1">
    <citation type="submission" date="2020-08" db="EMBL/GenBank/DDBJ databases">
        <title>Paraeoetvoesia sp. YC-7-48 draft genome sequence.</title>
        <authorList>
            <person name="Yao L."/>
        </authorList>
    </citation>
    <scope>NUCLEOTIDE SEQUENCE [LARGE SCALE GENOMIC DNA]</scope>
    <source>
        <strain evidence="2">YC-7-48</strain>
    </source>
</reference>